<feature type="signal peptide" evidence="1">
    <location>
        <begin position="1"/>
        <end position="22"/>
    </location>
</feature>
<accession>A0A5C8NQK5</accession>
<organism evidence="2 3">
    <name type="scientific">Cerasibacillus terrae</name>
    <dbReference type="NCBI Taxonomy" id="2498845"/>
    <lineage>
        <taxon>Bacteria</taxon>
        <taxon>Bacillati</taxon>
        <taxon>Bacillota</taxon>
        <taxon>Bacilli</taxon>
        <taxon>Bacillales</taxon>
        <taxon>Bacillaceae</taxon>
        <taxon>Cerasibacillus</taxon>
    </lineage>
</organism>
<reference evidence="2 3" key="1">
    <citation type="submission" date="2019-06" db="EMBL/GenBank/DDBJ databases">
        <title>Cerasibacillus sp. nov., isolated from maize field.</title>
        <authorList>
            <person name="Lin S.-Y."/>
            <person name="Tsai C.-F."/>
            <person name="Young C.-C."/>
        </authorList>
    </citation>
    <scope>NUCLEOTIDE SEQUENCE [LARGE SCALE GENOMIC DNA]</scope>
    <source>
        <strain evidence="2 3">CC-CFT480</strain>
    </source>
</reference>
<dbReference type="EMBL" id="VDUW01000006">
    <property type="protein sequence ID" value="TXL64024.1"/>
    <property type="molecule type" value="Genomic_DNA"/>
</dbReference>
<keyword evidence="3" id="KW-1185">Reference proteome</keyword>
<dbReference type="Proteomes" id="UP000321574">
    <property type="component" value="Unassembled WGS sequence"/>
</dbReference>
<evidence type="ECO:0000256" key="1">
    <source>
        <dbReference type="SAM" id="SignalP"/>
    </source>
</evidence>
<keyword evidence="1" id="KW-0732">Signal</keyword>
<comment type="caution">
    <text evidence="2">The sequence shown here is derived from an EMBL/GenBank/DDBJ whole genome shotgun (WGS) entry which is preliminary data.</text>
</comment>
<protein>
    <recommendedName>
        <fullName evidence="4">Bacterial spore germination immunoglobulin-like domain-containing protein</fullName>
    </recommendedName>
</protein>
<feature type="chain" id="PRO_5038535092" description="Bacterial spore germination immunoglobulin-like domain-containing protein" evidence="1">
    <location>
        <begin position="23"/>
        <end position="145"/>
    </location>
</feature>
<sequence length="145" mass="17011">MKQRFIFLLIILLAFFLVSCEAGEENENSDRQESTEEEKADEQTKVKFRGIHVDVQAKEVVIRGKVKTNQYEFYYEMEQDGKKIVEETAYSVDNPNEEWESFEIMYDTPKEVKENGELVIINIYGKNIHGDKISSNYITVDFSYL</sequence>
<evidence type="ECO:0000313" key="3">
    <source>
        <dbReference type="Proteomes" id="UP000321574"/>
    </source>
</evidence>
<proteinExistence type="predicted"/>
<name>A0A5C8NQK5_9BACI</name>
<gene>
    <name evidence="2" type="ORF">FHP05_10055</name>
</gene>
<evidence type="ECO:0000313" key="2">
    <source>
        <dbReference type="EMBL" id="TXL64024.1"/>
    </source>
</evidence>
<dbReference type="AlphaFoldDB" id="A0A5C8NQK5"/>
<dbReference type="PROSITE" id="PS51257">
    <property type="entry name" value="PROKAR_LIPOPROTEIN"/>
    <property type="match status" value="1"/>
</dbReference>
<evidence type="ECO:0008006" key="4">
    <source>
        <dbReference type="Google" id="ProtNLM"/>
    </source>
</evidence>
<dbReference type="RefSeq" id="WP_147667866.1">
    <property type="nucleotide sequence ID" value="NZ_VDUW01000006.1"/>
</dbReference>